<dbReference type="InterPro" id="IPR008468">
    <property type="entry name" value="DMAP1"/>
</dbReference>
<dbReference type="PANTHER" id="PTHR12855">
    <property type="entry name" value="DNA METHYLTRANSFERASE 1-ASSOCIATED PROTEIN 1 FAMILY MEMBER"/>
    <property type="match status" value="1"/>
</dbReference>
<keyword evidence="4" id="KW-1185">Reference proteome</keyword>
<evidence type="ECO:0000259" key="2">
    <source>
        <dbReference type="Pfam" id="PF05499"/>
    </source>
</evidence>
<keyword evidence="3" id="KW-0489">Methyltransferase</keyword>
<dbReference type="GO" id="GO:0008168">
    <property type="term" value="F:methyltransferase activity"/>
    <property type="evidence" value="ECO:0007669"/>
    <property type="project" value="UniProtKB-KW"/>
</dbReference>
<dbReference type="Proteomes" id="UP000031668">
    <property type="component" value="Unassembled WGS sequence"/>
</dbReference>
<feature type="region of interest" description="Disordered" evidence="1">
    <location>
        <begin position="73"/>
        <end position="152"/>
    </location>
</feature>
<keyword evidence="3" id="KW-0808">Transferase</keyword>
<dbReference type="PANTHER" id="PTHR12855:SF10">
    <property type="entry name" value="DNA METHYLTRANSFERASE 1-ASSOCIATED PROTEIN 1"/>
    <property type="match status" value="1"/>
</dbReference>
<dbReference type="GO" id="GO:0000122">
    <property type="term" value="P:negative regulation of transcription by RNA polymerase II"/>
    <property type="evidence" value="ECO:0007669"/>
    <property type="project" value="TreeGrafter"/>
</dbReference>
<accession>A0A0C2J8U6</accession>
<feature type="domain" description="DNA methyltransferase 1-associated 1" evidence="2">
    <location>
        <begin position="145"/>
        <end position="263"/>
    </location>
</feature>
<dbReference type="GO" id="GO:0032259">
    <property type="term" value="P:methylation"/>
    <property type="evidence" value="ECO:0007669"/>
    <property type="project" value="UniProtKB-KW"/>
</dbReference>
<proteinExistence type="predicted"/>
<evidence type="ECO:0000256" key="1">
    <source>
        <dbReference type="SAM" id="MobiDB-lite"/>
    </source>
</evidence>
<feature type="compositionally biased region" description="Basic and acidic residues" evidence="1">
    <location>
        <begin position="99"/>
        <end position="110"/>
    </location>
</feature>
<dbReference type="GO" id="GO:0003714">
    <property type="term" value="F:transcription corepressor activity"/>
    <property type="evidence" value="ECO:0007669"/>
    <property type="project" value="TreeGrafter"/>
</dbReference>
<evidence type="ECO:0000313" key="3">
    <source>
        <dbReference type="EMBL" id="KII74209.1"/>
    </source>
</evidence>
<reference evidence="3 4" key="1">
    <citation type="journal article" date="2014" name="Genome Biol. Evol.">
        <title>The genome of the myxosporean Thelohanellus kitauei shows adaptations to nutrient acquisition within its fish host.</title>
        <authorList>
            <person name="Yang Y."/>
            <person name="Xiong J."/>
            <person name="Zhou Z."/>
            <person name="Huo F."/>
            <person name="Miao W."/>
            <person name="Ran C."/>
            <person name="Liu Y."/>
            <person name="Zhang J."/>
            <person name="Feng J."/>
            <person name="Wang M."/>
            <person name="Wang M."/>
            <person name="Wang L."/>
            <person name="Yao B."/>
        </authorList>
    </citation>
    <scope>NUCLEOTIDE SEQUENCE [LARGE SCALE GENOMIC DNA]</scope>
    <source>
        <strain evidence="3">Wuqing</strain>
    </source>
</reference>
<dbReference type="GO" id="GO:0035267">
    <property type="term" value="C:NuA4 histone acetyltransferase complex"/>
    <property type="evidence" value="ECO:0007669"/>
    <property type="project" value="InterPro"/>
</dbReference>
<dbReference type="GO" id="GO:0000812">
    <property type="term" value="C:Swr1 complex"/>
    <property type="evidence" value="ECO:0007669"/>
    <property type="project" value="TreeGrafter"/>
</dbReference>
<dbReference type="AlphaFoldDB" id="A0A0C2J8U6"/>
<feature type="compositionally biased region" description="Basic residues" evidence="1">
    <location>
        <begin position="131"/>
        <end position="143"/>
    </location>
</feature>
<evidence type="ECO:0000313" key="4">
    <source>
        <dbReference type="Proteomes" id="UP000031668"/>
    </source>
</evidence>
<gene>
    <name evidence="3" type="ORF">RF11_05026</name>
</gene>
<protein>
    <submittedName>
        <fullName evidence="3">DNA methyltransferase 1-associated protein 1</fullName>
    </submittedName>
</protein>
<dbReference type="Pfam" id="PF05499">
    <property type="entry name" value="DMAP1"/>
    <property type="match status" value="1"/>
</dbReference>
<organism evidence="3 4">
    <name type="scientific">Thelohanellus kitauei</name>
    <name type="common">Myxosporean</name>
    <dbReference type="NCBI Taxonomy" id="669202"/>
    <lineage>
        <taxon>Eukaryota</taxon>
        <taxon>Metazoa</taxon>
        <taxon>Cnidaria</taxon>
        <taxon>Myxozoa</taxon>
        <taxon>Myxosporea</taxon>
        <taxon>Bivalvulida</taxon>
        <taxon>Platysporina</taxon>
        <taxon>Myxobolidae</taxon>
        <taxon>Thelohanellus</taxon>
    </lineage>
</organism>
<dbReference type="GO" id="GO:0006281">
    <property type="term" value="P:DNA repair"/>
    <property type="evidence" value="ECO:0007669"/>
    <property type="project" value="InterPro"/>
</dbReference>
<dbReference type="EMBL" id="JWZT01000504">
    <property type="protein sequence ID" value="KII74209.1"/>
    <property type="molecule type" value="Genomic_DNA"/>
</dbReference>
<dbReference type="InterPro" id="IPR027109">
    <property type="entry name" value="Swc4/Dmap1"/>
</dbReference>
<dbReference type="OrthoDB" id="5974517at2759"/>
<sequence length="327" mass="37863">MQIYAISSDRQELTLILISSNRIPLTVFDVDVEYGAKVRHYIDLYHQQTHEEQEYINYNKTTAMLIEIQKKMEEETIHKESSSSSEEPEPCPIPPLSNQDRRFDTRRETNTRSIENGSHGLPHAREIRPPPPKKVRLPQKRSTSHADSHSTITNPVDKILNTYNKIYQLYKFPDTKTPGLSARSQRHKIPQNVGSKRIKALNYALYVMNYIVTPPATVEICDLFCTLRSYLISLYDLKQALAALEIEYKKLKQKYHTKNPGKPFPLIDEETNPFCVTLIDDPPVKHPTDDCLHVLHLTLERSAECWKIQNRELIFKQHSLSTNTICP</sequence>
<name>A0A0C2J8U6_THEKT</name>
<comment type="caution">
    <text evidence="3">The sequence shown here is derived from an EMBL/GenBank/DDBJ whole genome shotgun (WGS) entry which is preliminary data.</text>
</comment>
<dbReference type="GO" id="GO:0006338">
    <property type="term" value="P:chromatin remodeling"/>
    <property type="evidence" value="ECO:0007669"/>
    <property type="project" value="InterPro"/>
</dbReference>